<feature type="compositionally biased region" description="Basic and acidic residues" evidence="1">
    <location>
        <begin position="1"/>
        <end position="11"/>
    </location>
</feature>
<organism evidence="2 3">
    <name type="scientific">Citrullus colocynthis</name>
    <name type="common">colocynth</name>
    <dbReference type="NCBI Taxonomy" id="252529"/>
    <lineage>
        <taxon>Eukaryota</taxon>
        <taxon>Viridiplantae</taxon>
        <taxon>Streptophyta</taxon>
        <taxon>Embryophyta</taxon>
        <taxon>Tracheophyta</taxon>
        <taxon>Spermatophyta</taxon>
        <taxon>Magnoliopsida</taxon>
        <taxon>eudicotyledons</taxon>
        <taxon>Gunneridae</taxon>
        <taxon>Pentapetalae</taxon>
        <taxon>rosids</taxon>
        <taxon>fabids</taxon>
        <taxon>Cucurbitales</taxon>
        <taxon>Cucurbitaceae</taxon>
        <taxon>Benincaseae</taxon>
        <taxon>Citrullus</taxon>
    </lineage>
</organism>
<sequence length="114" mass="12648">MVGEWNDRDGIGKTSTLENSLQPQCNCKQGPDMYPAAVNPLILVMVKMQSLIKSNSEVQPMHQADFSVGLLTSYGENTQSAQPNYSVPTTNYQASQMPVLVEIYILLHVQPHIK</sequence>
<gene>
    <name evidence="2" type="ORF">CITCOLO1_LOCUS2125</name>
</gene>
<name>A0ABP0XQQ6_9ROSI</name>
<reference evidence="2 3" key="1">
    <citation type="submission" date="2024-03" db="EMBL/GenBank/DDBJ databases">
        <authorList>
            <person name="Gkanogiannis A."/>
            <person name="Becerra Lopez-Lavalle L."/>
        </authorList>
    </citation>
    <scope>NUCLEOTIDE SEQUENCE [LARGE SCALE GENOMIC DNA]</scope>
</reference>
<evidence type="ECO:0000313" key="2">
    <source>
        <dbReference type="EMBL" id="CAK9310498.1"/>
    </source>
</evidence>
<dbReference type="EMBL" id="OZ021735">
    <property type="protein sequence ID" value="CAK9310498.1"/>
    <property type="molecule type" value="Genomic_DNA"/>
</dbReference>
<accession>A0ABP0XQQ6</accession>
<evidence type="ECO:0000313" key="3">
    <source>
        <dbReference type="Proteomes" id="UP001642487"/>
    </source>
</evidence>
<feature type="region of interest" description="Disordered" evidence="1">
    <location>
        <begin position="1"/>
        <end position="23"/>
    </location>
</feature>
<protein>
    <submittedName>
        <fullName evidence="2">Uncharacterized protein</fullName>
    </submittedName>
</protein>
<keyword evidence="3" id="KW-1185">Reference proteome</keyword>
<evidence type="ECO:0000256" key="1">
    <source>
        <dbReference type="SAM" id="MobiDB-lite"/>
    </source>
</evidence>
<proteinExistence type="predicted"/>
<feature type="compositionally biased region" description="Polar residues" evidence="1">
    <location>
        <begin position="13"/>
        <end position="23"/>
    </location>
</feature>
<dbReference type="Proteomes" id="UP001642487">
    <property type="component" value="Chromosome 1"/>
</dbReference>